<dbReference type="GO" id="GO:0006261">
    <property type="term" value="P:DNA-templated DNA replication"/>
    <property type="evidence" value="ECO:0007669"/>
    <property type="project" value="TreeGrafter"/>
</dbReference>
<reference evidence="9" key="1">
    <citation type="journal article" date="2016" name="Genome Announc.">
        <title>Genome sequences of three species of Hanseniaspora isolated from spontaneous wine fermentations.</title>
        <authorList>
            <person name="Sternes P.R."/>
            <person name="Lee D."/>
            <person name="Kutyna D.R."/>
            <person name="Borneman A.R."/>
        </authorList>
    </citation>
    <scope>NUCLEOTIDE SEQUENCE [LARGE SCALE GENOMIC DNA]</scope>
    <source>
        <strain evidence="9">AWRI3580</strain>
    </source>
</reference>
<dbReference type="GO" id="GO:0006364">
    <property type="term" value="P:rRNA processing"/>
    <property type="evidence" value="ECO:0007669"/>
    <property type="project" value="UniProtKB-UniRule"/>
</dbReference>
<comment type="similarity">
    <text evidence="2 6">Belongs to the WD repeat IPI3/WDR18 family.</text>
</comment>
<dbReference type="InterPro" id="IPR015943">
    <property type="entry name" value="WD40/YVTN_repeat-like_dom_sf"/>
</dbReference>
<dbReference type="InterPro" id="IPR036322">
    <property type="entry name" value="WD40_repeat_dom_sf"/>
</dbReference>
<evidence type="ECO:0000313" key="9">
    <source>
        <dbReference type="Proteomes" id="UP000095358"/>
    </source>
</evidence>
<dbReference type="InterPro" id="IPR045227">
    <property type="entry name" value="WDR18/Ipi3/RID3"/>
</dbReference>
<keyword evidence="9" id="KW-1185">Reference proteome</keyword>
<evidence type="ECO:0000256" key="1">
    <source>
        <dbReference type="ARBA" id="ARBA00002355"/>
    </source>
</evidence>
<dbReference type="SUPFAM" id="SSF50978">
    <property type="entry name" value="WD40 repeat-like"/>
    <property type="match status" value="1"/>
</dbReference>
<evidence type="ECO:0000256" key="5">
    <source>
        <dbReference type="ARBA" id="ARBA00026229"/>
    </source>
</evidence>
<keyword evidence="6" id="KW-0698">rRNA processing</keyword>
<dbReference type="GO" id="GO:0005656">
    <property type="term" value="C:nuclear pre-replicative complex"/>
    <property type="evidence" value="ECO:0007669"/>
    <property type="project" value="TreeGrafter"/>
</dbReference>
<dbReference type="GO" id="GO:0120330">
    <property type="term" value="C:rixosome complex"/>
    <property type="evidence" value="ECO:0007669"/>
    <property type="project" value="UniProtKB-UniRule"/>
</dbReference>
<dbReference type="Pfam" id="PF00400">
    <property type="entry name" value="WD40"/>
    <property type="match status" value="1"/>
</dbReference>
<dbReference type="Gene3D" id="2.130.10.10">
    <property type="entry name" value="YVTN repeat-like/Quinoprotein amine dehydrogenase"/>
    <property type="match status" value="1"/>
</dbReference>
<keyword evidence="6" id="KW-0539">Nucleus</keyword>
<keyword evidence="7" id="KW-0175">Coiled coil</keyword>
<feature type="unsure residue" description="D or N" evidence="8">
    <location>
        <position position="72"/>
    </location>
</feature>
<keyword evidence="4" id="KW-0677">Repeat</keyword>
<dbReference type="Proteomes" id="UP000095358">
    <property type="component" value="Unassembled WGS sequence"/>
</dbReference>
<dbReference type="InterPro" id="IPR001680">
    <property type="entry name" value="WD40_rpt"/>
</dbReference>
<proteinExistence type="inferred from homology"/>
<evidence type="ECO:0000256" key="2">
    <source>
        <dbReference type="ARBA" id="ARBA00010143"/>
    </source>
</evidence>
<evidence type="ECO:0000256" key="6">
    <source>
        <dbReference type="RuleBase" id="RU369067"/>
    </source>
</evidence>
<dbReference type="SMART" id="SM00320">
    <property type="entry name" value="WD40"/>
    <property type="match status" value="2"/>
</dbReference>
<evidence type="ECO:0000256" key="3">
    <source>
        <dbReference type="ARBA" id="ARBA00022574"/>
    </source>
</evidence>
<name>A0A1E5RPT8_HANUV</name>
<dbReference type="PANTHER" id="PTHR18763:SF0">
    <property type="entry name" value="WD REPEAT-CONTAINING PROTEIN 18"/>
    <property type="match status" value="1"/>
</dbReference>
<dbReference type="EMBL" id="LPNN01000004">
    <property type="protein sequence ID" value="OEJ88713.1"/>
    <property type="molecule type" value="Genomic_DNA"/>
</dbReference>
<comment type="subunit">
    <text evidence="6">Component of the RIX1 complex, composed of IPI1, RIX1/IPI2 and IPI3 in a 1:2:2 stoichiometry. The complex interacts (via RIX1) with MDN1 (via its hexameric AAA ATPase ring) and the pre-60S ribosome particles.</text>
</comment>
<accession>A0A1E5RPT8</accession>
<feature type="coiled-coil region" evidence="7">
    <location>
        <begin position="490"/>
        <end position="517"/>
    </location>
</feature>
<protein>
    <recommendedName>
        <fullName evidence="5 6">Pre-rRNA-processing protein IPI3</fullName>
    </recommendedName>
</protein>
<keyword evidence="3 6" id="KW-0853">WD repeat</keyword>
<organism evidence="8 9">
    <name type="scientific">Hanseniaspora uvarum</name>
    <name type="common">Yeast</name>
    <name type="synonym">Kloeckera apiculata</name>
    <dbReference type="NCBI Taxonomy" id="29833"/>
    <lineage>
        <taxon>Eukaryota</taxon>
        <taxon>Fungi</taxon>
        <taxon>Dikarya</taxon>
        <taxon>Ascomycota</taxon>
        <taxon>Saccharomycotina</taxon>
        <taxon>Saccharomycetes</taxon>
        <taxon>Saccharomycodales</taxon>
        <taxon>Saccharomycodaceae</taxon>
        <taxon>Hanseniaspora</taxon>
    </lineage>
</organism>
<dbReference type="PANTHER" id="PTHR18763">
    <property type="entry name" value="WD-REPEAT PROTEIN 18"/>
    <property type="match status" value="1"/>
</dbReference>
<dbReference type="STRING" id="29833.A0A1E5RPT8"/>
<dbReference type="AlphaFoldDB" id="A0A1E5RPT8"/>
<dbReference type="OrthoDB" id="756370at2759"/>
<comment type="function">
    <text evidence="1 6">Component of the RIX1 complex required for processing of ITS2 sequences from 35S pre-rRNA.</text>
</comment>
<comment type="caution">
    <text evidence="8">The sequence shown here is derived from an EMBL/GenBank/DDBJ whole genome shotgun (WGS) entry which is preliminary data.</text>
</comment>
<evidence type="ECO:0000256" key="7">
    <source>
        <dbReference type="SAM" id="Coils"/>
    </source>
</evidence>
<comment type="subcellular location">
    <subcellularLocation>
        <location evidence="6">Nucleus</location>
    </subcellularLocation>
</comment>
<dbReference type="VEuPathDB" id="FungiDB:AWRI3580_g1790"/>
<evidence type="ECO:0000256" key="4">
    <source>
        <dbReference type="ARBA" id="ARBA00022737"/>
    </source>
</evidence>
<sequence>MDERAIFHTEYGVGISSLHPQTLGIQYLLKQSSQSSSVCLSDDKSLVFVSFKDKAIINTYKLQENENLNKIDSANKTGEIPVLQRLPTPEPLTNLILIKNNYLIGSAVKPTRTLIYIYDLSSGSLINTIPMGKVHYNPINRIKFLSSKNMLITMADDGRFVLWSLLDLLKNNDEDIKPVYVFNEHQGVGVKDVVFDKSESILLSTGDDGTVCCYNFISNYTPTKEEQKPKYSVEHLVLVSKFTFPQAVVQLDIDHAGRFAICVLRNAEIWELPLIYSMGQGKIANLHSLPMQGNSNKNKASLYNCSLEKDLDLSNDTLINLLRRGIISCRLIAKGANTIKISLDSTGIIMGRKKVGQSCLFVDISTSQVIKDIGTPLGLNVRSDTSEGIFIDEVYTITLNEQLQNNKTFISDMILPNMSKVVENNYKINILNDPASTNNQSVVGNDFEKYIQDHVKNGSIFNAHDTFDGEDLVVEKSEFITKDHRSDELLDQKNREIEDLKLQVARLSKAYSELSEMV</sequence>
<evidence type="ECO:0000313" key="8">
    <source>
        <dbReference type="EMBL" id="OEJ88713.1"/>
    </source>
</evidence>
<gene>
    <name evidence="8" type="ORF">AWRI3580_g1790</name>
</gene>